<evidence type="ECO:0000256" key="1">
    <source>
        <dbReference type="SAM" id="Phobius"/>
    </source>
</evidence>
<protein>
    <submittedName>
        <fullName evidence="2">Permease</fullName>
    </submittedName>
</protein>
<feature type="transmembrane region" description="Helical" evidence="1">
    <location>
        <begin position="21"/>
        <end position="43"/>
    </location>
</feature>
<dbReference type="RefSeq" id="WP_163955765.1">
    <property type="nucleotide sequence ID" value="NZ_JAAGUX010000011.1"/>
</dbReference>
<comment type="caution">
    <text evidence="2">The sequence shown here is derived from an EMBL/GenBank/DDBJ whole genome shotgun (WGS) entry which is preliminary data.</text>
</comment>
<reference evidence="2 3" key="1">
    <citation type="submission" date="2020-01" db="EMBL/GenBank/DDBJ databases">
        <title>Genetics and antimicrobial susceptibilities of Nocardia species isolated from the soil; a comparison with species isolated from humans.</title>
        <authorList>
            <person name="Carrasco G."/>
            <person name="Monzon S."/>
            <person name="Sansegundo M."/>
            <person name="Garcia E."/>
            <person name="Garrido N."/>
            <person name="Medina M.J."/>
            <person name="Villalon P."/>
            <person name="Ramirez-Arocha A.C."/>
            <person name="Jimenez P."/>
            <person name="Cuesta I."/>
            <person name="Valdezate S."/>
        </authorList>
    </citation>
    <scope>NUCLEOTIDE SEQUENCE [LARGE SCALE GENOMIC DNA]</scope>
    <source>
        <strain evidence="2 3">CNM20110649</strain>
    </source>
</reference>
<keyword evidence="1" id="KW-0472">Membrane</keyword>
<feature type="transmembrane region" description="Helical" evidence="1">
    <location>
        <begin position="63"/>
        <end position="88"/>
    </location>
</feature>
<keyword evidence="3" id="KW-1185">Reference proteome</keyword>
<evidence type="ECO:0000313" key="3">
    <source>
        <dbReference type="Proteomes" id="UP000470876"/>
    </source>
</evidence>
<evidence type="ECO:0000313" key="2">
    <source>
        <dbReference type="EMBL" id="NEW55735.1"/>
    </source>
</evidence>
<keyword evidence="1" id="KW-1133">Transmembrane helix</keyword>
<dbReference type="Proteomes" id="UP000470876">
    <property type="component" value="Unassembled WGS sequence"/>
</dbReference>
<sequence length="207" mass="21793">MTTPERTPDTRTSTSISWRTRIIAGTVLVVVLIVAYLILAAFIPRWWAQRVGEMVGGSFSKGIGWGLVYGGLCTAVPLFLLLVAVLVWKRRGGKVIAGGAVVLAVIFAIPNLMTLTVVLGGNNAAHAGERIMDVDAPAFRGAALAGALIALLIFLAVVVLAVKRGWRRRAQAKAAVEAGRLAPIEPAETVGKTGLAPGTEAHRPENL</sequence>
<feature type="transmembrane region" description="Helical" evidence="1">
    <location>
        <begin position="139"/>
        <end position="162"/>
    </location>
</feature>
<accession>A0ABX0CGQ8</accession>
<gene>
    <name evidence="2" type="ORF">GV794_08730</name>
</gene>
<dbReference type="EMBL" id="JAAGUX010000011">
    <property type="protein sequence ID" value="NEW55735.1"/>
    <property type="molecule type" value="Genomic_DNA"/>
</dbReference>
<organism evidence="2 3">
    <name type="scientific">Nocardia cyriacigeorgica</name>
    <dbReference type="NCBI Taxonomy" id="135487"/>
    <lineage>
        <taxon>Bacteria</taxon>
        <taxon>Bacillati</taxon>
        <taxon>Actinomycetota</taxon>
        <taxon>Actinomycetes</taxon>
        <taxon>Mycobacteriales</taxon>
        <taxon>Nocardiaceae</taxon>
        <taxon>Nocardia</taxon>
    </lineage>
</organism>
<feature type="transmembrane region" description="Helical" evidence="1">
    <location>
        <begin position="95"/>
        <end position="119"/>
    </location>
</feature>
<name>A0ABX0CGQ8_9NOCA</name>
<proteinExistence type="predicted"/>
<keyword evidence="1" id="KW-0812">Transmembrane</keyword>